<feature type="region of interest" description="Disordered" evidence="1">
    <location>
        <begin position="38"/>
        <end position="78"/>
    </location>
</feature>
<protein>
    <submittedName>
        <fullName evidence="2">Uncharacterized protein</fullName>
    </submittedName>
</protein>
<organism evidence="2">
    <name type="scientific">Pseudo-nitzschia arenysensis</name>
    <dbReference type="NCBI Taxonomy" id="697910"/>
    <lineage>
        <taxon>Eukaryota</taxon>
        <taxon>Sar</taxon>
        <taxon>Stramenopiles</taxon>
        <taxon>Ochrophyta</taxon>
        <taxon>Bacillariophyta</taxon>
        <taxon>Bacillariophyceae</taxon>
        <taxon>Bacillariophycidae</taxon>
        <taxon>Bacillariales</taxon>
        <taxon>Bacillariaceae</taxon>
        <taxon>Pseudo-nitzschia</taxon>
    </lineage>
</organism>
<reference evidence="2" key="1">
    <citation type="submission" date="2021-01" db="EMBL/GenBank/DDBJ databases">
        <authorList>
            <person name="Corre E."/>
            <person name="Pelletier E."/>
            <person name="Niang G."/>
            <person name="Scheremetjew M."/>
            <person name="Finn R."/>
            <person name="Kale V."/>
            <person name="Holt S."/>
            <person name="Cochrane G."/>
            <person name="Meng A."/>
            <person name="Brown T."/>
            <person name="Cohen L."/>
        </authorList>
    </citation>
    <scope>NUCLEOTIDE SEQUENCE</scope>
    <source>
        <strain evidence="2">B593</strain>
    </source>
</reference>
<dbReference type="AlphaFoldDB" id="A0A7R9ZU65"/>
<proteinExistence type="predicted"/>
<name>A0A7R9ZU65_9STRA</name>
<evidence type="ECO:0000313" key="2">
    <source>
        <dbReference type="EMBL" id="CAD8343929.1"/>
    </source>
</evidence>
<accession>A0A7R9ZU65</accession>
<dbReference type="EMBL" id="HBEH01000791">
    <property type="protein sequence ID" value="CAD8343929.1"/>
    <property type="molecule type" value="Transcribed_RNA"/>
</dbReference>
<evidence type="ECO:0000256" key="1">
    <source>
        <dbReference type="SAM" id="MobiDB-lite"/>
    </source>
</evidence>
<gene>
    <name evidence="2" type="ORF">PARE0329_LOCUS564</name>
</gene>
<sequence>MTIESANRGALVGRLFNRAALSRAKRFDDPYERPWFAQETTSGGGFSPHSGEIHTSPKSVLGKVSEGNKKRRENRIDYESNRIKKKHYFEDDRERFEEGLDRRTSEPSILTTIEPKAISSHRKKNQLLNYPNNVKTSPTKKSQPKTGLIAIKSAMAKGKRPRQCRNKVAFAGEQILLEKSHQTDFVLHCEFVDLVKVLYISHFSEYTKEIFDSLWYTRDEIDQMKSEHFYWKRMSSRRKGERRTSIGRKLSNEGRSHNLRHLRHKKTVAIVFREQERQRSMCRKIYGRIVDASGKQRSGSCIIDRERLKDVYRRAGNTLKRQQEAIERASVNHHLDVYFSKIRNESVDYQQHEVTSTNIYKQQEQYQQQEDPLVIEEWSSMEASYSKFCLKISASFRDSIGCVFFTLLAPFLEQRRESSLFLEIGEEMIVASY</sequence>